<comment type="subcellular location">
    <subcellularLocation>
        <location evidence="1">Membrane</location>
        <topology evidence="1">Multi-pass membrane protein</topology>
    </subcellularLocation>
</comment>
<dbReference type="InterPro" id="IPR020537">
    <property type="entry name" value="ATP_synth_F0_csu_DDCD_BS"/>
</dbReference>
<keyword evidence="7 13" id="KW-1133">Transmembrane helix</keyword>
<feature type="domain" description="V-ATPase proteolipid subunit C-like" evidence="14">
    <location>
        <begin position="19"/>
        <end position="70"/>
    </location>
</feature>
<evidence type="ECO:0000313" key="16">
    <source>
        <dbReference type="Proteomes" id="UP001225316"/>
    </source>
</evidence>
<evidence type="ECO:0000256" key="10">
    <source>
        <dbReference type="ARBA" id="ARBA00023136"/>
    </source>
</evidence>
<dbReference type="Proteomes" id="UP001225316">
    <property type="component" value="Unassembled WGS sequence"/>
</dbReference>
<dbReference type="Pfam" id="PF00137">
    <property type="entry name" value="ATP-synt_C"/>
    <property type="match status" value="1"/>
</dbReference>
<keyword evidence="10 13" id="KW-0472">Membrane</keyword>
<keyword evidence="9" id="KW-0446">Lipid-binding</keyword>
<keyword evidence="5 13" id="KW-0812">Transmembrane</keyword>
<comment type="caution">
    <text evidence="15">The sequence shown here is derived from an EMBL/GenBank/DDBJ whole genome shotgun (WGS) entry which is preliminary data.</text>
</comment>
<proteinExistence type="inferred from homology"/>
<keyword evidence="16" id="KW-1185">Reference proteome</keyword>
<evidence type="ECO:0000256" key="11">
    <source>
        <dbReference type="ARBA" id="ARBA00032200"/>
    </source>
</evidence>
<dbReference type="Gene3D" id="1.20.20.10">
    <property type="entry name" value="F1F0 ATP synthase subunit C"/>
    <property type="match status" value="1"/>
</dbReference>
<dbReference type="EMBL" id="JARXHW010000041">
    <property type="protein sequence ID" value="MDQ8208792.1"/>
    <property type="molecule type" value="Genomic_DNA"/>
</dbReference>
<protein>
    <recommendedName>
        <fullName evidence="11">ATP synthase F(0) sector subunit c</fullName>
    </recommendedName>
    <alternativeName>
        <fullName evidence="12">F-type ATPase subunit c</fullName>
    </alternativeName>
</protein>
<feature type="transmembrane region" description="Helical" evidence="13">
    <location>
        <begin position="47"/>
        <end position="72"/>
    </location>
</feature>
<evidence type="ECO:0000256" key="5">
    <source>
        <dbReference type="ARBA" id="ARBA00022692"/>
    </source>
</evidence>
<evidence type="ECO:0000256" key="8">
    <source>
        <dbReference type="ARBA" id="ARBA00023065"/>
    </source>
</evidence>
<accession>A0ABU1B0K9</accession>
<organism evidence="15 16">
    <name type="scientific">Thalassobacterium maritimum</name>
    <dbReference type="NCBI Taxonomy" id="3041265"/>
    <lineage>
        <taxon>Bacteria</taxon>
        <taxon>Pseudomonadati</taxon>
        <taxon>Verrucomicrobiota</taxon>
        <taxon>Opitutia</taxon>
        <taxon>Puniceicoccales</taxon>
        <taxon>Coraliomargaritaceae</taxon>
        <taxon>Thalassobacterium</taxon>
    </lineage>
</organism>
<dbReference type="InterPro" id="IPR038662">
    <property type="entry name" value="ATP_synth_F0_csu_sf"/>
</dbReference>
<evidence type="ECO:0000256" key="4">
    <source>
        <dbReference type="ARBA" id="ARBA00022547"/>
    </source>
</evidence>
<evidence type="ECO:0000256" key="3">
    <source>
        <dbReference type="ARBA" id="ARBA00022448"/>
    </source>
</evidence>
<dbReference type="PRINTS" id="PR00124">
    <property type="entry name" value="ATPASEC"/>
</dbReference>
<evidence type="ECO:0000256" key="2">
    <source>
        <dbReference type="ARBA" id="ARBA00006704"/>
    </source>
</evidence>
<keyword evidence="3" id="KW-0813">Transport</keyword>
<evidence type="ECO:0000256" key="13">
    <source>
        <dbReference type="SAM" id="Phobius"/>
    </source>
</evidence>
<dbReference type="InterPro" id="IPR002379">
    <property type="entry name" value="ATPase_proteolipid_c-like_dom"/>
</dbReference>
<name>A0ABU1B0K9_9BACT</name>
<dbReference type="SUPFAM" id="SSF81333">
    <property type="entry name" value="F1F0 ATP synthase subunit C"/>
    <property type="match status" value="1"/>
</dbReference>
<dbReference type="InterPro" id="IPR035921">
    <property type="entry name" value="F/V-ATP_Csub_sf"/>
</dbReference>
<reference evidence="15 16" key="1">
    <citation type="submission" date="2023-04" db="EMBL/GenBank/DDBJ databases">
        <title>A novel bacteria isolated from coastal sediment.</title>
        <authorList>
            <person name="Liu X.-J."/>
            <person name="Du Z.-J."/>
        </authorList>
    </citation>
    <scope>NUCLEOTIDE SEQUENCE [LARGE SCALE GENOMIC DNA]</scope>
    <source>
        <strain evidence="15 16">SDUM461003</strain>
    </source>
</reference>
<dbReference type="PROSITE" id="PS00605">
    <property type="entry name" value="ATPASE_C"/>
    <property type="match status" value="1"/>
</dbReference>
<evidence type="ECO:0000259" key="14">
    <source>
        <dbReference type="Pfam" id="PF00137"/>
    </source>
</evidence>
<evidence type="ECO:0000256" key="9">
    <source>
        <dbReference type="ARBA" id="ARBA00023121"/>
    </source>
</evidence>
<keyword evidence="6" id="KW-0375">Hydrogen ion transport</keyword>
<evidence type="ECO:0000313" key="15">
    <source>
        <dbReference type="EMBL" id="MDQ8208792.1"/>
    </source>
</evidence>
<dbReference type="RefSeq" id="WP_308951477.1">
    <property type="nucleotide sequence ID" value="NZ_JARXHW010000041.1"/>
</dbReference>
<evidence type="ECO:0000256" key="12">
    <source>
        <dbReference type="ARBA" id="ARBA00032887"/>
    </source>
</evidence>
<keyword evidence="4" id="KW-0138">CF(0)</keyword>
<evidence type="ECO:0000256" key="6">
    <source>
        <dbReference type="ARBA" id="ARBA00022781"/>
    </source>
</evidence>
<comment type="similarity">
    <text evidence="2">Belongs to the ATPase C chain family.</text>
</comment>
<evidence type="ECO:0000256" key="1">
    <source>
        <dbReference type="ARBA" id="ARBA00004141"/>
    </source>
</evidence>
<dbReference type="CDD" id="cd18121">
    <property type="entry name" value="ATP-synt_Fo_c"/>
    <property type="match status" value="1"/>
</dbReference>
<dbReference type="InterPro" id="IPR000454">
    <property type="entry name" value="ATP_synth_F0_csu"/>
</dbReference>
<keyword evidence="8" id="KW-0406">Ion transport</keyword>
<evidence type="ECO:0000256" key="7">
    <source>
        <dbReference type="ARBA" id="ARBA00022989"/>
    </source>
</evidence>
<gene>
    <name evidence="15" type="ORF">QEH52_14795</name>
</gene>
<feature type="transmembrane region" description="Helical" evidence="13">
    <location>
        <begin position="17"/>
        <end position="35"/>
    </location>
</feature>
<sequence length="73" mass="7397">MFEIIAQAAAEGVTGKIHVAAAAIAVPLAIGLIGLKACESVGRNPEAATKVLVQSIIAMAFAEAIVFFAIFLG</sequence>